<comment type="caution">
    <text evidence="1">The sequence shown here is derived from an EMBL/GenBank/DDBJ whole genome shotgun (WGS) entry which is preliminary data.</text>
</comment>
<organism evidence="1 2">
    <name type="scientific">Thermocatellispora tengchongensis</name>
    <dbReference type="NCBI Taxonomy" id="1073253"/>
    <lineage>
        <taxon>Bacteria</taxon>
        <taxon>Bacillati</taxon>
        <taxon>Actinomycetota</taxon>
        <taxon>Actinomycetes</taxon>
        <taxon>Streptosporangiales</taxon>
        <taxon>Streptosporangiaceae</taxon>
        <taxon>Thermocatellispora</taxon>
    </lineage>
</organism>
<evidence type="ECO:0000313" key="1">
    <source>
        <dbReference type="EMBL" id="MBB5140428.1"/>
    </source>
</evidence>
<dbReference type="Gene3D" id="3.40.50.300">
    <property type="entry name" value="P-loop containing nucleotide triphosphate hydrolases"/>
    <property type="match status" value="1"/>
</dbReference>
<dbReference type="Proteomes" id="UP000578449">
    <property type="component" value="Unassembled WGS sequence"/>
</dbReference>
<sequence>MVKRGGLRGVLLLGPPAGGKSTITQALHDLDPRFVLLRVLRVGVERGEEYHVITEDQLQVLRAAGRIILETRNGDRGYAIDAHPIDHMTTAELIPVVHVANCADLRSLTSWADWLSVLLWVPREVCEQRARRRGDPDVAETLKAWEEAAADIAEHECDGLFHLRLTTSRMTIEEAAGQIADAFTVLGRSPSREGIAGQRPTA</sequence>
<dbReference type="SUPFAM" id="SSF52540">
    <property type="entry name" value="P-loop containing nucleoside triphosphate hydrolases"/>
    <property type="match status" value="1"/>
</dbReference>
<keyword evidence="2" id="KW-1185">Reference proteome</keyword>
<reference evidence="1 2" key="1">
    <citation type="submission" date="2020-08" db="EMBL/GenBank/DDBJ databases">
        <title>Genomic Encyclopedia of Type Strains, Phase IV (KMG-IV): sequencing the most valuable type-strain genomes for metagenomic binning, comparative biology and taxonomic classification.</title>
        <authorList>
            <person name="Goeker M."/>
        </authorList>
    </citation>
    <scope>NUCLEOTIDE SEQUENCE [LARGE SCALE GENOMIC DNA]</scope>
    <source>
        <strain evidence="1 2">DSM 45615</strain>
    </source>
</reference>
<dbReference type="InterPro" id="IPR027417">
    <property type="entry name" value="P-loop_NTPase"/>
</dbReference>
<dbReference type="EC" id="2.7.4.8" evidence="1"/>
<protein>
    <submittedName>
        <fullName evidence="1">Guanylate kinase</fullName>
        <ecNumber evidence="1">2.7.4.8</ecNumber>
    </submittedName>
</protein>
<proteinExistence type="predicted"/>
<gene>
    <name evidence="1" type="ORF">HNP84_010195</name>
</gene>
<keyword evidence="1" id="KW-0808">Transferase</keyword>
<dbReference type="EMBL" id="JACHGN010000043">
    <property type="protein sequence ID" value="MBB5140428.1"/>
    <property type="molecule type" value="Genomic_DNA"/>
</dbReference>
<accession>A0A840PLQ7</accession>
<dbReference type="RefSeq" id="WP_185057218.1">
    <property type="nucleotide sequence ID" value="NZ_BAABIX010000070.1"/>
</dbReference>
<dbReference type="AlphaFoldDB" id="A0A840PLQ7"/>
<name>A0A840PLQ7_9ACTN</name>
<evidence type="ECO:0000313" key="2">
    <source>
        <dbReference type="Proteomes" id="UP000578449"/>
    </source>
</evidence>
<keyword evidence="1" id="KW-0418">Kinase</keyword>
<dbReference type="GO" id="GO:0004385">
    <property type="term" value="F:GMP kinase activity"/>
    <property type="evidence" value="ECO:0007669"/>
    <property type="project" value="UniProtKB-EC"/>
</dbReference>